<feature type="chain" id="PRO_5019516404" evidence="1">
    <location>
        <begin position="19"/>
        <end position="250"/>
    </location>
</feature>
<dbReference type="Proteomes" id="UP000289775">
    <property type="component" value="Unassembled WGS sequence"/>
</dbReference>
<dbReference type="EMBL" id="JUIW01000012">
    <property type="protein sequence ID" value="RYJ41182.1"/>
    <property type="molecule type" value="Genomic_DNA"/>
</dbReference>
<reference evidence="2 3" key="1">
    <citation type="submission" date="2014-12" db="EMBL/GenBank/DDBJ databases">
        <title>Genome sequence of Flavobacterium beibuense RSKm HC5.</title>
        <authorList>
            <person name="Kim J.F."/>
            <person name="Song J.Y."/>
            <person name="Kwak M.-J."/>
            <person name="Lee S.-W."/>
        </authorList>
    </citation>
    <scope>NUCLEOTIDE SEQUENCE [LARGE SCALE GENOMIC DNA]</scope>
    <source>
        <strain evidence="2 3">RSKm HC5</strain>
    </source>
</reference>
<accession>A0A444W613</accession>
<evidence type="ECO:0000256" key="1">
    <source>
        <dbReference type="SAM" id="SignalP"/>
    </source>
</evidence>
<organism evidence="2 3">
    <name type="scientific">Flavobacterium beibuense</name>
    <dbReference type="NCBI Taxonomy" id="657326"/>
    <lineage>
        <taxon>Bacteria</taxon>
        <taxon>Pseudomonadati</taxon>
        <taxon>Bacteroidota</taxon>
        <taxon>Flavobacteriia</taxon>
        <taxon>Flavobacteriales</taxon>
        <taxon>Flavobacteriaceae</taxon>
        <taxon>Flavobacterium</taxon>
    </lineage>
</organism>
<feature type="signal peptide" evidence="1">
    <location>
        <begin position="1"/>
        <end position="18"/>
    </location>
</feature>
<evidence type="ECO:0000313" key="3">
    <source>
        <dbReference type="Proteomes" id="UP000289775"/>
    </source>
</evidence>
<keyword evidence="1" id="KW-0732">Signal</keyword>
<name>A0A444W613_9FLAO</name>
<sequence length="250" mass="28174">MKIRFFIIVFLLTLSVNAQQRKPIKGRVVAASIPIPKRGVVNLNSRVETKTDTLGNFTMDVAVSDTIMVETTNPYTGKIIIREQDFNQLLIVDLGTYELEEVVINKYENLNPEAMGIVPEGQKQYTPAEKKLYTAGEIKSVFDVLSILGGGKSFDAVINTITGKTKRLKKEVVTEGKETAFEMVYGLYTEEEMETKLGIPKDYAGGFVFYAIEDKTLVEALREKNEQKAKFILSNLAIKYREILLEEVEK</sequence>
<keyword evidence="3" id="KW-1185">Reference proteome</keyword>
<comment type="caution">
    <text evidence="2">The sequence shown here is derived from an EMBL/GenBank/DDBJ whole genome shotgun (WGS) entry which is preliminary data.</text>
</comment>
<gene>
    <name evidence="2" type="ORF">NU09_3216</name>
</gene>
<dbReference type="OrthoDB" id="1427655at2"/>
<evidence type="ECO:0000313" key="2">
    <source>
        <dbReference type="EMBL" id="RYJ41182.1"/>
    </source>
</evidence>
<dbReference type="RefSeq" id="WP_129752293.1">
    <property type="nucleotide sequence ID" value="NZ_JUIW01000012.1"/>
</dbReference>
<proteinExistence type="predicted"/>
<protein>
    <submittedName>
        <fullName evidence="2">Uncharacterized protein</fullName>
    </submittedName>
</protein>
<dbReference type="AlphaFoldDB" id="A0A444W613"/>